<dbReference type="EMBL" id="FR926611">
    <property type="protein sequence ID" value="CDQ96639.1"/>
    <property type="molecule type" value="Genomic_DNA"/>
</dbReference>
<accession>A0A060Z4I7</accession>
<keyword evidence="2" id="KW-0812">Transmembrane</keyword>
<dbReference type="Proteomes" id="UP000193380">
    <property type="component" value="Unassembled WGS sequence"/>
</dbReference>
<evidence type="ECO:0000256" key="4">
    <source>
        <dbReference type="ARBA" id="ARBA00022989"/>
    </source>
</evidence>
<evidence type="ECO:0000256" key="1">
    <source>
        <dbReference type="ARBA" id="ARBA00004370"/>
    </source>
</evidence>
<keyword evidence="3" id="KW-0547">Nucleotide-binding</keyword>
<evidence type="ECO:0000313" key="9">
    <source>
        <dbReference type="EMBL" id="CDQ96639.1"/>
    </source>
</evidence>
<reference evidence="9" key="1">
    <citation type="journal article" date="2014" name="Nat. Commun.">
        <title>The rainbow trout genome provides novel insights into evolution after whole-genome duplication in vertebrates.</title>
        <authorList>
            <person name="Berthelot C."/>
            <person name="Brunet F."/>
            <person name="Chalopin D."/>
            <person name="Juanchich A."/>
            <person name="Bernard M."/>
            <person name="Noel B."/>
            <person name="Bento P."/>
            <person name="Da Silva C."/>
            <person name="Labadie K."/>
            <person name="Alberti A."/>
            <person name="Aury J.M."/>
            <person name="Louis A."/>
            <person name="Dehais P."/>
            <person name="Bardou P."/>
            <person name="Montfort J."/>
            <person name="Klopp C."/>
            <person name="Cabau C."/>
            <person name="Gaspin C."/>
            <person name="Thorgaard G.H."/>
            <person name="Boussaha M."/>
            <person name="Quillet E."/>
            <person name="Guyomard R."/>
            <person name="Galiana D."/>
            <person name="Bobe J."/>
            <person name="Volff J.N."/>
            <person name="Genet C."/>
            <person name="Wincker P."/>
            <person name="Jaillon O."/>
            <person name="Roest Crollius H."/>
            <person name="Guiguen Y."/>
        </authorList>
    </citation>
    <scope>NUCLEOTIDE SEQUENCE [LARGE SCALE GENOMIC DNA]</scope>
</reference>
<sequence length="243" mass="27523">HQYSVCVCVCVCVCSDIVGFTHLSSTSTPYQVVDFLNKLYTTFDDIIDNYDVYKVETIGDAYMVVSGIPRENGIQHAAEISSMALDLVGVCRTFRIPHKPNTQLQIRAGIHSGPVVAGVVGTKMPRYCLFGDTVNTSSRMESTSEALKIQVSSSTFYLLEEIGGYLLQCRGMLQVKVCSIYRIYTGYIQDIQDIYRIYTGYTGYIQDINRIHTGYIQDMQDIYRIYIGYIQDITGYIQDTYRI</sequence>
<comment type="similarity">
    <text evidence="7">Belongs to the adenylyl cyclase class-4/guanylyl cyclase family.</text>
</comment>
<dbReference type="FunFam" id="3.30.70.1230:FF:000015">
    <property type="entry name" value="Guanylate cyclase"/>
    <property type="match status" value="1"/>
</dbReference>
<dbReference type="GO" id="GO:0000166">
    <property type="term" value="F:nucleotide binding"/>
    <property type="evidence" value="ECO:0007669"/>
    <property type="project" value="UniProtKB-KW"/>
</dbReference>
<dbReference type="InterPro" id="IPR050401">
    <property type="entry name" value="Cyclic_nucleotide_synthase"/>
</dbReference>
<dbReference type="STRING" id="8022.A0A060Z4I7"/>
<evidence type="ECO:0000256" key="7">
    <source>
        <dbReference type="RuleBase" id="RU000405"/>
    </source>
</evidence>
<protein>
    <recommendedName>
        <fullName evidence="8">Guanylate cyclase domain-containing protein</fullName>
    </recommendedName>
</protein>
<dbReference type="SMART" id="SM00044">
    <property type="entry name" value="CYCc"/>
    <property type="match status" value="1"/>
</dbReference>
<dbReference type="Gene3D" id="3.30.70.1230">
    <property type="entry name" value="Nucleotide cyclase"/>
    <property type="match status" value="1"/>
</dbReference>
<name>A0A060Z4I7_ONCMY</name>
<dbReference type="GO" id="GO:0001653">
    <property type="term" value="F:peptide receptor activity"/>
    <property type="evidence" value="ECO:0007669"/>
    <property type="project" value="TreeGrafter"/>
</dbReference>
<dbReference type="GO" id="GO:0005886">
    <property type="term" value="C:plasma membrane"/>
    <property type="evidence" value="ECO:0007669"/>
    <property type="project" value="TreeGrafter"/>
</dbReference>
<dbReference type="PANTHER" id="PTHR11920:SF458">
    <property type="entry name" value="GUANYLATE CYCLASE"/>
    <property type="match status" value="1"/>
</dbReference>
<feature type="domain" description="Guanylate cyclase" evidence="8">
    <location>
        <begin position="11"/>
        <end position="141"/>
    </location>
</feature>
<organism evidence="9 10">
    <name type="scientific">Oncorhynchus mykiss</name>
    <name type="common">Rainbow trout</name>
    <name type="synonym">Salmo gairdneri</name>
    <dbReference type="NCBI Taxonomy" id="8022"/>
    <lineage>
        <taxon>Eukaryota</taxon>
        <taxon>Metazoa</taxon>
        <taxon>Chordata</taxon>
        <taxon>Craniata</taxon>
        <taxon>Vertebrata</taxon>
        <taxon>Euteleostomi</taxon>
        <taxon>Actinopterygii</taxon>
        <taxon>Neopterygii</taxon>
        <taxon>Teleostei</taxon>
        <taxon>Protacanthopterygii</taxon>
        <taxon>Salmoniformes</taxon>
        <taxon>Salmonidae</taxon>
        <taxon>Salmoninae</taxon>
        <taxon>Oncorhynchus</taxon>
    </lineage>
</organism>
<keyword evidence="4" id="KW-1133">Transmembrane helix</keyword>
<evidence type="ECO:0000313" key="10">
    <source>
        <dbReference type="Proteomes" id="UP000193380"/>
    </source>
</evidence>
<feature type="non-terminal residue" evidence="9">
    <location>
        <position position="1"/>
    </location>
</feature>
<dbReference type="GO" id="GO:0004383">
    <property type="term" value="F:guanylate cyclase activity"/>
    <property type="evidence" value="ECO:0007669"/>
    <property type="project" value="TreeGrafter"/>
</dbReference>
<keyword evidence="6 7" id="KW-0456">Lyase</keyword>
<evidence type="ECO:0000259" key="8">
    <source>
        <dbReference type="PROSITE" id="PS50125"/>
    </source>
</evidence>
<evidence type="ECO:0000256" key="3">
    <source>
        <dbReference type="ARBA" id="ARBA00022741"/>
    </source>
</evidence>
<dbReference type="GO" id="GO:0004016">
    <property type="term" value="F:adenylate cyclase activity"/>
    <property type="evidence" value="ECO:0007669"/>
    <property type="project" value="TreeGrafter"/>
</dbReference>
<comment type="subcellular location">
    <subcellularLocation>
        <location evidence="1">Membrane</location>
    </subcellularLocation>
</comment>
<gene>
    <name evidence="9" type="ORF">GSONMT00022373001</name>
</gene>
<dbReference type="InterPro" id="IPR029787">
    <property type="entry name" value="Nucleotide_cyclase"/>
</dbReference>
<evidence type="ECO:0000256" key="6">
    <source>
        <dbReference type="ARBA" id="ARBA00023239"/>
    </source>
</evidence>
<dbReference type="PROSITE" id="PS00452">
    <property type="entry name" value="GUANYLATE_CYCLASE_1"/>
    <property type="match status" value="1"/>
</dbReference>
<keyword evidence="5" id="KW-0472">Membrane</keyword>
<dbReference type="SUPFAM" id="SSF55073">
    <property type="entry name" value="Nucleotide cyclase"/>
    <property type="match status" value="1"/>
</dbReference>
<evidence type="ECO:0000256" key="5">
    <source>
        <dbReference type="ARBA" id="ARBA00023136"/>
    </source>
</evidence>
<dbReference type="PaxDb" id="8022-A0A060Z4I7"/>
<dbReference type="GO" id="GO:0035556">
    <property type="term" value="P:intracellular signal transduction"/>
    <property type="evidence" value="ECO:0007669"/>
    <property type="project" value="InterPro"/>
</dbReference>
<dbReference type="PROSITE" id="PS50125">
    <property type="entry name" value="GUANYLATE_CYCLASE_2"/>
    <property type="match status" value="1"/>
</dbReference>
<dbReference type="GO" id="GO:0007168">
    <property type="term" value="P:receptor guanylyl cyclase signaling pathway"/>
    <property type="evidence" value="ECO:0007669"/>
    <property type="project" value="TreeGrafter"/>
</dbReference>
<proteinExistence type="inferred from homology"/>
<dbReference type="PANTHER" id="PTHR11920">
    <property type="entry name" value="GUANYLYL CYCLASE"/>
    <property type="match status" value="1"/>
</dbReference>
<evidence type="ECO:0000256" key="2">
    <source>
        <dbReference type="ARBA" id="ARBA00022692"/>
    </source>
</evidence>
<dbReference type="AlphaFoldDB" id="A0A060Z4I7"/>
<dbReference type="CDD" id="cd07302">
    <property type="entry name" value="CHD"/>
    <property type="match status" value="1"/>
</dbReference>
<dbReference type="InterPro" id="IPR018297">
    <property type="entry name" value="A/G_cyclase_CS"/>
</dbReference>
<dbReference type="InterPro" id="IPR001054">
    <property type="entry name" value="A/G_cyclase"/>
</dbReference>
<dbReference type="Pfam" id="PF00211">
    <property type="entry name" value="Guanylate_cyc"/>
    <property type="match status" value="1"/>
</dbReference>
<reference evidence="9" key="2">
    <citation type="submission" date="2014-03" db="EMBL/GenBank/DDBJ databases">
        <authorList>
            <person name="Genoscope - CEA"/>
        </authorList>
    </citation>
    <scope>NUCLEOTIDE SEQUENCE</scope>
</reference>